<keyword evidence="3 5" id="KW-1133">Transmembrane helix</keyword>
<keyword evidence="6" id="KW-0732">Signal</keyword>
<dbReference type="Pfam" id="PF04932">
    <property type="entry name" value="Wzy_C"/>
    <property type="match status" value="1"/>
</dbReference>
<keyword evidence="4 5" id="KW-0472">Membrane</keyword>
<dbReference type="InterPro" id="IPR051533">
    <property type="entry name" value="WaaL-like"/>
</dbReference>
<dbReference type="PANTHER" id="PTHR37422">
    <property type="entry name" value="TEICHURONIC ACID BIOSYNTHESIS PROTEIN TUAE"/>
    <property type="match status" value="1"/>
</dbReference>
<dbReference type="GO" id="GO:0016874">
    <property type="term" value="F:ligase activity"/>
    <property type="evidence" value="ECO:0007669"/>
    <property type="project" value="UniProtKB-KW"/>
</dbReference>
<feature type="signal peptide" evidence="6">
    <location>
        <begin position="1"/>
        <end position="22"/>
    </location>
</feature>
<feature type="transmembrane region" description="Helical" evidence="5">
    <location>
        <begin position="75"/>
        <end position="95"/>
    </location>
</feature>
<dbReference type="InterPro" id="IPR007016">
    <property type="entry name" value="O-antigen_ligase-rel_domated"/>
</dbReference>
<evidence type="ECO:0000256" key="4">
    <source>
        <dbReference type="ARBA" id="ARBA00023136"/>
    </source>
</evidence>
<feature type="transmembrane region" description="Helical" evidence="5">
    <location>
        <begin position="295"/>
        <end position="314"/>
    </location>
</feature>
<feature type="transmembrane region" description="Helical" evidence="5">
    <location>
        <begin position="185"/>
        <end position="207"/>
    </location>
</feature>
<feature type="transmembrane region" description="Helical" evidence="5">
    <location>
        <begin position="104"/>
        <end position="122"/>
    </location>
</feature>
<evidence type="ECO:0000256" key="3">
    <source>
        <dbReference type="ARBA" id="ARBA00022989"/>
    </source>
</evidence>
<evidence type="ECO:0000256" key="1">
    <source>
        <dbReference type="ARBA" id="ARBA00004141"/>
    </source>
</evidence>
<evidence type="ECO:0000313" key="8">
    <source>
        <dbReference type="EMBL" id="UTI62616.1"/>
    </source>
</evidence>
<evidence type="ECO:0000259" key="7">
    <source>
        <dbReference type="Pfam" id="PF04932"/>
    </source>
</evidence>
<evidence type="ECO:0000256" key="5">
    <source>
        <dbReference type="SAM" id="Phobius"/>
    </source>
</evidence>
<feature type="transmembrane region" description="Helical" evidence="5">
    <location>
        <begin position="227"/>
        <end position="244"/>
    </location>
</feature>
<accession>A0ABY5DLB9</accession>
<feature type="transmembrane region" description="Helical" evidence="5">
    <location>
        <begin position="271"/>
        <end position="288"/>
    </location>
</feature>
<proteinExistence type="predicted"/>
<organism evidence="8 9">
    <name type="scientific">Paraconexibacter antarcticus</name>
    <dbReference type="NCBI Taxonomy" id="2949664"/>
    <lineage>
        <taxon>Bacteria</taxon>
        <taxon>Bacillati</taxon>
        <taxon>Actinomycetota</taxon>
        <taxon>Thermoleophilia</taxon>
        <taxon>Solirubrobacterales</taxon>
        <taxon>Paraconexibacteraceae</taxon>
        <taxon>Paraconexibacter</taxon>
    </lineage>
</organism>
<feature type="transmembrane region" description="Helical" evidence="5">
    <location>
        <begin position="249"/>
        <end position="265"/>
    </location>
</feature>
<keyword evidence="8" id="KW-0436">Ligase</keyword>
<dbReference type="RefSeq" id="WP_254569353.1">
    <property type="nucleotide sequence ID" value="NZ_CP098502.1"/>
</dbReference>
<feature type="transmembrane region" description="Helical" evidence="5">
    <location>
        <begin position="52"/>
        <end position="69"/>
    </location>
</feature>
<gene>
    <name evidence="8" type="ORF">NBH00_14745</name>
</gene>
<comment type="subcellular location">
    <subcellularLocation>
        <location evidence="1">Membrane</location>
        <topology evidence="1">Multi-pass membrane protein</topology>
    </subcellularLocation>
</comment>
<name>A0ABY5DLB9_9ACTN</name>
<evidence type="ECO:0000256" key="2">
    <source>
        <dbReference type="ARBA" id="ARBA00022692"/>
    </source>
</evidence>
<dbReference type="PANTHER" id="PTHR37422:SF13">
    <property type="entry name" value="LIPOPOLYSACCHARIDE BIOSYNTHESIS PROTEIN PA4999-RELATED"/>
    <property type="match status" value="1"/>
</dbReference>
<sequence length="486" mass="49529">MRKALFALGLGLSVVVSGAAIAGGDLGPSVVLVMGIVLVGAVAALGMSTERLAWLAACLLVVTIQWNGIRVAGGAFGNVFLVLAFGGMVTHAVLARRPVSAPPALMLAGLAFLLAALLAMIFPAGSGLNDQANIQLSSRLTAPVYLTHRSDVLALITFELSFIVVPLVLIAAGSTARRCRRLMDLWTAGAVVNAFVGVTDTLGIVHLSPYALSSGTRSSALTVHPNYLALGASMAIPTAMVWIGRSPRWTLAGLAALATLLGGVYASGSRAGAVAAVVAVGVTAVAIPRLRRRTLLVLPALGMLGIVVLLFTSTGDHILHQVRLGGSGAVDLTIQGSNFQRHQAAHVGLAQFRAHPVAGVGFSVIADAHNIYLELLASGGIIALVAFLTFLGGLADAIRRGLAGAQRAEVAAGTISVAVWLTNGAADNQLADKYLYIVPGLLFAMARVARRATTTGAGVDASADLGECPAPTVAADDGPARVPVPA</sequence>
<feature type="transmembrane region" description="Helical" evidence="5">
    <location>
        <begin position="152"/>
        <end position="173"/>
    </location>
</feature>
<evidence type="ECO:0000256" key="6">
    <source>
        <dbReference type="SAM" id="SignalP"/>
    </source>
</evidence>
<dbReference type="EMBL" id="CP098502">
    <property type="protein sequence ID" value="UTI62616.1"/>
    <property type="molecule type" value="Genomic_DNA"/>
</dbReference>
<keyword evidence="9" id="KW-1185">Reference proteome</keyword>
<feature type="transmembrane region" description="Helical" evidence="5">
    <location>
        <begin position="371"/>
        <end position="391"/>
    </location>
</feature>
<feature type="transmembrane region" description="Helical" evidence="5">
    <location>
        <begin position="28"/>
        <end position="45"/>
    </location>
</feature>
<feature type="chain" id="PRO_5046840145" evidence="6">
    <location>
        <begin position="23"/>
        <end position="486"/>
    </location>
</feature>
<dbReference type="Proteomes" id="UP001056035">
    <property type="component" value="Chromosome"/>
</dbReference>
<keyword evidence="2 5" id="KW-0812">Transmembrane</keyword>
<reference evidence="8 9" key="1">
    <citation type="submission" date="2022-06" db="EMBL/GenBank/DDBJ databases">
        <title>Paraconexibacter antarcticus.</title>
        <authorList>
            <person name="Kim C.S."/>
        </authorList>
    </citation>
    <scope>NUCLEOTIDE SEQUENCE [LARGE SCALE GENOMIC DNA]</scope>
    <source>
        <strain evidence="8 9">02-257</strain>
    </source>
</reference>
<feature type="domain" description="O-antigen ligase-related" evidence="7">
    <location>
        <begin position="255"/>
        <end position="388"/>
    </location>
</feature>
<protein>
    <submittedName>
        <fullName evidence="8">O-antigen ligase family protein</fullName>
    </submittedName>
</protein>
<evidence type="ECO:0000313" key="9">
    <source>
        <dbReference type="Proteomes" id="UP001056035"/>
    </source>
</evidence>